<evidence type="ECO:0000256" key="1">
    <source>
        <dbReference type="ARBA" id="ARBA00006192"/>
    </source>
</evidence>
<evidence type="ECO:0000256" key="4">
    <source>
        <dbReference type="ARBA" id="ARBA00044511"/>
    </source>
</evidence>
<comment type="caution">
    <text evidence="8">The sequence shown here is derived from an EMBL/GenBank/DDBJ whole genome shotgun (WGS) entry which is preliminary data.</text>
</comment>
<gene>
    <name evidence="8" type="ORF">C1645_691860</name>
</gene>
<keyword evidence="2" id="KW-0677">Repeat</keyword>
<dbReference type="STRING" id="658196.A0A397T1N4"/>
<reference evidence="8 9" key="1">
    <citation type="submission" date="2018-06" db="EMBL/GenBank/DDBJ databases">
        <title>Comparative genomics reveals the genomic features of Rhizophagus irregularis, R. cerebriforme, R. diaphanum and Gigaspora rosea, and their symbiotic lifestyle signature.</title>
        <authorList>
            <person name="Morin E."/>
            <person name="San Clemente H."/>
            <person name="Chen E.C.H."/>
            <person name="De La Providencia I."/>
            <person name="Hainaut M."/>
            <person name="Kuo A."/>
            <person name="Kohler A."/>
            <person name="Murat C."/>
            <person name="Tang N."/>
            <person name="Roy S."/>
            <person name="Loubradou J."/>
            <person name="Henrissat B."/>
            <person name="Grigoriev I.V."/>
            <person name="Corradi N."/>
            <person name="Roux C."/>
            <person name="Martin F.M."/>
        </authorList>
    </citation>
    <scope>NUCLEOTIDE SEQUENCE [LARGE SCALE GENOMIC DNA]</scope>
    <source>
        <strain evidence="8 9">DAOM 227022</strain>
    </source>
</reference>
<feature type="compositionally biased region" description="Polar residues" evidence="6">
    <location>
        <begin position="397"/>
        <end position="415"/>
    </location>
</feature>
<evidence type="ECO:0000259" key="7">
    <source>
        <dbReference type="Pfam" id="PF23276"/>
    </source>
</evidence>
<dbReference type="Pfam" id="PF23276">
    <property type="entry name" value="TPR_24"/>
    <property type="match status" value="1"/>
</dbReference>
<organism evidence="8 9">
    <name type="scientific">Glomus cerebriforme</name>
    <dbReference type="NCBI Taxonomy" id="658196"/>
    <lineage>
        <taxon>Eukaryota</taxon>
        <taxon>Fungi</taxon>
        <taxon>Fungi incertae sedis</taxon>
        <taxon>Mucoromycota</taxon>
        <taxon>Glomeromycotina</taxon>
        <taxon>Glomeromycetes</taxon>
        <taxon>Glomerales</taxon>
        <taxon>Glomeraceae</taxon>
        <taxon>Glomus</taxon>
    </lineage>
</organism>
<comment type="similarity">
    <text evidence="1">Belongs to the CCM1 family.</text>
</comment>
<evidence type="ECO:0000313" key="8">
    <source>
        <dbReference type="EMBL" id="RIA92228.1"/>
    </source>
</evidence>
<feature type="repeat" description="PPR" evidence="5">
    <location>
        <begin position="13"/>
        <end position="47"/>
    </location>
</feature>
<dbReference type="PANTHER" id="PTHR47447:SF17">
    <property type="entry name" value="OS12G0638900 PROTEIN"/>
    <property type="match status" value="1"/>
</dbReference>
<dbReference type="PROSITE" id="PS51375">
    <property type="entry name" value="PPR"/>
    <property type="match status" value="3"/>
</dbReference>
<dbReference type="Pfam" id="PF13812">
    <property type="entry name" value="PPR_3"/>
    <property type="match status" value="1"/>
</dbReference>
<accession>A0A397T1N4</accession>
<feature type="region of interest" description="Disordered" evidence="6">
    <location>
        <begin position="397"/>
        <end position="416"/>
    </location>
</feature>
<dbReference type="InterPro" id="IPR011990">
    <property type="entry name" value="TPR-like_helical_dom_sf"/>
</dbReference>
<comment type="subunit">
    <text evidence="4">Binds to mitochondrial small subunit 15S rRNA.</text>
</comment>
<dbReference type="Pfam" id="PF13041">
    <property type="entry name" value="PPR_2"/>
    <property type="match status" value="1"/>
</dbReference>
<proteinExistence type="inferred from homology"/>
<dbReference type="InterPro" id="IPR002885">
    <property type="entry name" value="PPR_rpt"/>
</dbReference>
<dbReference type="AlphaFoldDB" id="A0A397T1N4"/>
<feature type="repeat" description="PPR" evidence="5">
    <location>
        <begin position="270"/>
        <end position="304"/>
    </location>
</feature>
<feature type="domain" description="Pentatricopeptide repeat-containing protein-mitochondrial" evidence="7">
    <location>
        <begin position="120"/>
        <end position="261"/>
    </location>
</feature>
<evidence type="ECO:0000256" key="5">
    <source>
        <dbReference type="PROSITE-ProRule" id="PRU00708"/>
    </source>
</evidence>
<sequence length="443" mass="51012">ILEMIIKDGLQPNLKTYECYIDSILAGEEYERAFEIFDSLKSKNINPQLELYVAIIRKAISINEPEVAFNYLKSLEENQQIYVPSSLYNDVLRICAFEYYADGVMHCWDKLKGRGLDLDEGTCIDLLYFAGSHGKPDLVIQVIEYLMDVRKLNLHKLHFIPLIQAYTKVGDIKNAMESLNIIRQAGFQVSLFNASSSGIYSVIRKNNETLDNAYYCLEELHREGKIIDVSAFNVIIAACSNVGKKKRRYADVVRALETYKAAEKLGVKPNTETFNSLLLVCYYSNRKDLADQLWKEMLELNIIPSVLTYSRMIRIICTRDDYEEVFVYLEDMKSKNLLPSKEIYENIIIKCVLNGDTRAILALEEMQNFNYKLSPLFCSDLKAAGFDMSLLRKQQRNLDQQNTSSNENIVETKPNTPIKDSDFMDEFMNIIASKTDENEQKMN</sequence>
<protein>
    <recommendedName>
        <fullName evidence="7">Pentatricopeptide repeat-containing protein-mitochondrial domain-containing protein</fullName>
    </recommendedName>
</protein>
<evidence type="ECO:0000256" key="6">
    <source>
        <dbReference type="SAM" id="MobiDB-lite"/>
    </source>
</evidence>
<dbReference type="Gene3D" id="1.25.40.10">
    <property type="entry name" value="Tetratricopeptide repeat domain"/>
    <property type="match status" value="3"/>
</dbReference>
<name>A0A397T1N4_9GLOM</name>
<feature type="repeat" description="PPR" evidence="5">
    <location>
        <begin position="305"/>
        <end position="339"/>
    </location>
</feature>
<comment type="function">
    <text evidence="3">Regulates mitochondrial small subunit maturation by controlling 15S rRNA 5'-end processing. Localizes to the 5' precursor of the 15S rRNA in a position that is subsequently occupied by mS47 in the mature yeast mtSSU. Uses structure and sequence-specific RNA recognition, binding to a single-stranded region of the precursor and specifically recognizing bases -6 to -1. The exchange of Ccm1 for mS47 is coupled to the irreversible removal of precursor rRNA that is accompanied by conformational changes of the mitoribosomal proteins uS5m and mS26. These conformational changes signal completion of 5'-end rRNA processing through protection of the mature 5'-end of the 15S rRNA and stabilization of mS47. The removal of the 5' precursor together with the dissociation of Ccm1 may be catalyzed by the 5'-3' exoribonuclease Pet127. Involved in the specific removal of group I introns in mitochondrial encoded transcripts.</text>
</comment>
<keyword evidence="9" id="KW-1185">Reference proteome</keyword>
<dbReference type="OrthoDB" id="185373at2759"/>
<dbReference type="Proteomes" id="UP000265703">
    <property type="component" value="Unassembled WGS sequence"/>
</dbReference>
<evidence type="ECO:0000256" key="2">
    <source>
        <dbReference type="ARBA" id="ARBA00022737"/>
    </source>
</evidence>
<evidence type="ECO:0000313" key="9">
    <source>
        <dbReference type="Proteomes" id="UP000265703"/>
    </source>
</evidence>
<dbReference type="PANTHER" id="PTHR47447">
    <property type="entry name" value="OS03G0856100 PROTEIN"/>
    <property type="match status" value="1"/>
</dbReference>
<evidence type="ECO:0000256" key="3">
    <source>
        <dbReference type="ARBA" id="ARBA00044493"/>
    </source>
</evidence>
<dbReference type="InterPro" id="IPR057027">
    <property type="entry name" value="TPR_mt"/>
</dbReference>
<feature type="non-terminal residue" evidence="8">
    <location>
        <position position="1"/>
    </location>
</feature>
<dbReference type="EMBL" id="QKYT01000132">
    <property type="protein sequence ID" value="RIA92228.1"/>
    <property type="molecule type" value="Genomic_DNA"/>
</dbReference>